<accession>A0A7W6NZJ2</accession>
<organism evidence="2 3">
    <name type="scientific">Allorhizobium borbori</name>
    <dbReference type="NCBI Taxonomy" id="485907"/>
    <lineage>
        <taxon>Bacteria</taxon>
        <taxon>Pseudomonadati</taxon>
        <taxon>Pseudomonadota</taxon>
        <taxon>Alphaproteobacteria</taxon>
        <taxon>Hyphomicrobiales</taxon>
        <taxon>Rhizobiaceae</taxon>
        <taxon>Rhizobium/Agrobacterium group</taxon>
        <taxon>Allorhizobium</taxon>
    </lineage>
</organism>
<dbReference type="Proteomes" id="UP000584824">
    <property type="component" value="Unassembled WGS sequence"/>
</dbReference>
<evidence type="ECO:0000313" key="3">
    <source>
        <dbReference type="Proteomes" id="UP000584824"/>
    </source>
</evidence>
<comment type="caution">
    <text evidence="2">The sequence shown here is derived from an EMBL/GenBank/DDBJ whole genome shotgun (WGS) entry which is preliminary data.</text>
</comment>
<reference evidence="2 3" key="1">
    <citation type="submission" date="2020-08" db="EMBL/GenBank/DDBJ databases">
        <title>Genomic Encyclopedia of Type Strains, Phase IV (KMG-IV): sequencing the most valuable type-strain genomes for metagenomic binning, comparative biology and taxonomic classification.</title>
        <authorList>
            <person name="Goeker M."/>
        </authorList>
    </citation>
    <scope>NUCLEOTIDE SEQUENCE [LARGE SCALE GENOMIC DNA]</scope>
    <source>
        <strain evidence="2 3">DSM 26385</strain>
    </source>
</reference>
<dbReference type="AlphaFoldDB" id="A0A7W6NZJ2"/>
<keyword evidence="3" id="KW-1185">Reference proteome</keyword>
<feature type="region of interest" description="Disordered" evidence="1">
    <location>
        <begin position="1"/>
        <end position="25"/>
    </location>
</feature>
<gene>
    <name evidence="2" type="ORF">GGQ66_000298</name>
</gene>
<evidence type="ECO:0000313" key="2">
    <source>
        <dbReference type="EMBL" id="MBB4101782.1"/>
    </source>
</evidence>
<dbReference type="EMBL" id="JACIDU010000001">
    <property type="protein sequence ID" value="MBB4101782.1"/>
    <property type="molecule type" value="Genomic_DNA"/>
</dbReference>
<evidence type="ECO:0000256" key="1">
    <source>
        <dbReference type="SAM" id="MobiDB-lite"/>
    </source>
</evidence>
<sequence>MTGTLRKAPLTPLPGPSPRWGEEDQGHNIASFAFSPAGRRWRQPDEGAACAKADFLEYIR</sequence>
<protein>
    <submittedName>
        <fullName evidence="2">Uncharacterized protein</fullName>
    </submittedName>
</protein>
<name>A0A7W6NZJ2_9HYPH</name>
<proteinExistence type="predicted"/>